<protein>
    <recommendedName>
        <fullName evidence="1">O-methyltransferase C-terminal domain-containing protein</fullName>
    </recommendedName>
</protein>
<reference evidence="2" key="1">
    <citation type="submission" date="2020-06" db="EMBL/GenBank/DDBJ databases">
        <title>Unique genomic features of the anaerobic methanotrophic archaea.</title>
        <authorList>
            <person name="Chadwick G.L."/>
            <person name="Skennerton C.T."/>
            <person name="Laso-Perez R."/>
            <person name="Leu A.O."/>
            <person name="Speth D.R."/>
            <person name="Yu H."/>
            <person name="Morgan-Lang C."/>
            <person name="Hatzenpichler R."/>
            <person name="Goudeau D."/>
            <person name="Malmstrom R."/>
            <person name="Brazelton W.J."/>
            <person name="Woyke T."/>
            <person name="Hallam S.J."/>
            <person name="Tyson G.W."/>
            <person name="Wegener G."/>
            <person name="Boetius A."/>
            <person name="Orphan V."/>
        </authorList>
    </citation>
    <scope>NUCLEOTIDE SEQUENCE</scope>
</reference>
<gene>
    <name evidence="2" type="ORF">GBAFDLPJ_00025</name>
</gene>
<dbReference type="Pfam" id="PF00891">
    <property type="entry name" value="Methyltransf_2"/>
    <property type="match status" value="1"/>
</dbReference>
<sequence>MIESSPWSLGPYFAALKERPICDDMLRVLKTGKTANWGPKKDEKEWAVAMEEDEFPEGFDVHRPSNVLHDWDFSDVKLLLENSYRNLNPGGRIMIPDAHINAAKNGPLPVAEYSVLLMFASEGKRYSISEMKYVPTVANRSIIIGEK</sequence>
<organism evidence="2">
    <name type="scientific">Candidatus Methanophaga sp. ANME-1 ERB7</name>
    <dbReference type="NCBI Taxonomy" id="2759913"/>
    <lineage>
        <taxon>Archaea</taxon>
        <taxon>Methanobacteriati</taxon>
        <taxon>Methanobacteriota</taxon>
        <taxon>Stenosarchaea group</taxon>
        <taxon>Methanomicrobia</taxon>
        <taxon>Candidatus Methanophagales</taxon>
        <taxon>Candidatus Methanophagaceae</taxon>
        <taxon>Candidatus Methanophaga</taxon>
    </lineage>
</organism>
<dbReference type="InterPro" id="IPR029063">
    <property type="entry name" value="SAM-dependent_MTases_sf"/>
</dbReference>
<dbReference type="GO" id="GO:0008171">
    <property type="term" value="F:O-methyltransferase activity"/>
    <property type="evidence" value="ECO:0007669"/>
    <property type="project" value="InterPro"/>
</dbReference>
<name>A0A7G9ZBU7_9EURY</name>
<dbReference type="EMBL" id="MT631700">
    <property type="protein sequence ID" value="QNO57731.1"/>
    <property type="molecule type" value="Genomic_DNA"/>
</dbReference>
<proteinExistence type="predicted"/>
<evidence type="ECO:0000313" key="2">
    <source>
        <dbReference type="EMBL" id="QNO57731.1"/>
    </source>
</evidence>
<dbReference type="AlphaFoldDB" id="A0A7G9ZBU7"/>
<evidence type="ECO:0000259" key="1">
    <source>
        <dbReference type="Pfam" id="PF00891"/>
    </source>
</evidence>
<dbReference type="InterPro" id="IPR001077">
    <property type="entry name" value="COMT_C"/>
</dbReference>
<accession>A0A7G9ZBU7</accession>
<dbReference type="SUPFAM" id="SSF53335">
    <property type="entry name" value="S-adenosyl-L-methionine-dependent methyltransferases"/>
    <property type="match status" value="1"/>
</dbReference>
<dbReference type="Gene3D" id="3.40.50.150">
    <property type="entry name" value="Vaccinia Virus protein VP39"/>
    <property type="match status" value="1"/>
</dbReference>
<feature type="domain" description="O-methyltransferase C-terminal" evidence="1">
    <location>
        <begin position="48"/>
        <end position="132"/>
    </location>
</feature>